<dbReference type="AlphaFoldDB" id="A0A1I8PV97"/>
<evidence type="ECO:0000256" key="3">
    <source>
        <dbReference type="ARBA" id="ARBA00022801"/>
    </source>
</evidence>
<dbReference type="EnsemblMetazoa" id="SCAU011424-RA">
    <property type="protein sequence ID" value="SCAU011424-PA"/>
    <property type="gene ID" value="SCAU011424"/>
</dbReference>
<dbReference type="PRINTS" id="PR00722">
    <property type="entry name" value="CHYMOTRYPSIN"/>
</dbReference>
<dbReference type="KEGG" id="scac:106080578"/>
<protein>
    <recommendedName>
        <fullName evidence="7">Peptidase S1 domain-containing protein</fullName>
    </recommendedName>
</protein>
<evidence type="ECO:0000256" key="6">
    <source>
        <dbReference type="SAM" id="SignalP"/>
    </source>
</evidence>
<evidence type="ECO:0000256" key="1">
    <source>
        <dbReference type="ARBA" id="ARBA00007664"/>
    </source>
</evidence>
<dbReference type="InterPro" id="IPR018114">
    <property type="entry name" value="TRYPSIN_HIS"/>
</dbReference>
<keyword evidence="2" id="KW-0645">Protease</keyword>
<dbReference type="SUPFAM" id="SSF50494">
    <property type="entry name" value="Trypsin-like serine proteases"/>
    <property type="match status" value="1"/>
</dbReference>
<dbReference type="GO" id="GO:0004252">
    <property type="term" value="F:serine-type endopeptidase activity"/>
    <property type="evidence" value="ECO:0007669"/>
    <property type="project" value="InterPro"/>
</dbReference>
<keyword evidence="5" id="KW-1015">Disulfide bond</keyword>
<comment type="similarity">
    <text evidence="1">Belongs to the peptidase S1 family.</text>
</comment>
<keyword evidence="9" id="KW-1185">Reference proteome</keyword>
<dbReference type="InterPro" id="IPR009003">
    <property type="entry name" value="Peptidase_S1_PA"/>
</dbReference>
<dbReference type="OrthoDB" id="10051896at2759"/>
<evidence type="ECO:0000313" key="9">
    <source>
        <dbReference type="Proteomes" id="UP000095300"/>
    </source>
</evidence>
<dbReference type="SMART" id="SM00020">
    <property type="entry name" value="Tryp_SPc"/>
    <property type="match status" value="1"/>
</dbReference>
<dbReference type="InterPro" id="IPR043504">
    <property type="entry name" value="Peptidase_S1_PA_chymotrypsin"/>
</dbReference>
<evidence type="ECO:0000313" key="8">
    <source>
        <dbReference type="EnsemblMetazoa" id="SCAU011424-PA"/>
    </source>
</evidence>
<evidence type="ECO:0000256" key="2">
    <source>
        <dbReference type="ARBA" id="ARBA00022670"/>
    </source>
</evidence>
<keyword evidence="3" id="KW-0378">Hydrolase</keyword>
<dbReference type="InterPro" id="IPR001314">
    <property type="entry name" value="Peptidase_S1A"/>
</dbReference>
<feature type="chain" id="PRO_5009327282" description="Peptidase S1 domain-containing protein" evidence="6">
    <location>
        <begin position="27"/>
        <end position="255"/>
    </location>
</feature>
<keyword evidence="4" id="KW-0720">Serine protease</keyword>
<dbReference type="PANTHER" id="PTHR24276">
    <property type="entry name" value="POLYSERASE-RELATED"/>
    <property type="match status" value="1"/>
</dbReference>
<dbReference type="Gene3D" id="2.40.10.10">
    <property type="entry name" value="Trypsin-like serine proteases"/>
    <property type="match status" value="1"/>
</dbReference>
<dbReference type="InterPro" id="IPR050430">
    <property type="entry name" value="Peptidase_S1"/>
</dbReference>
<reference evidence="8" key="1">
    <citation type="submission" date="2020-05" db="UniProtKB">
        <authorList>
            <consortium name="EnsemblMetazoa"/>
        </authorList>
    </citation>
    <scope>IDENTIFICATION</scope>
    <source>
        <strain evidence="8">USDA</strain>
    </source>
</reference>
<dbReference type="PROSITE" id="PS50240">
    <property type="entry name" value="TRYPSIN_DOM"/>
    <property type="match status" value="1"/>
</dbReference>
<dbReference type="STRING" id="35570.A0A1I8PV97"/>
<dbReference type="PANTHER" id="PTHR24276:SF91">
    <property type="entry name" value="AT26814P-RELATED"/>
    <property type="match status" value="1"/>
</dbReference>
<feature type="domain" description="Peptidase S1" evidence="7">
    <location>
        <begin position="33"/>
        <end position="254"/>
    </location>
</feature>
<dbReference type="FunFam" id="2.40.10.10:FF:000034">
    <property type="entry name" value="Eupolytin"/>
    <property type="match status" value="1"/>
</dbReference>
<organism evidence="8 9">
    <name type="scientific">Stomoxys calcitrans</name>
    <name type="common">Stable fly</name>
    <name type="synonym">Conops calcitrans</name>
    <dbReference type="NCBI Taxonomy" id="35570"/>
    <lineage>
        <taxon>Eukaryota</taxon>
        <taxon>Metazoa</taxon>
        <taxon>Ecdysozoa</taxon>
        <taxon>Arthropoda</taxon>
        <taxon>Hexapoda</taxon>
        <taxon>Insecta</taxon>
        <taxon>Pterygota</taxon>
        <taxon>Neoptera</taxon>
        <taxon>Endopterygota</taxon>
        <taxon>Diptera</taxon>
        <taxon>Brachycera</taxon>
        <taxon>Muscomorpha</taxon>
        <taxon>Muscoidea</taxon>
        <taxon>Muscidae</taxon>
        <taxon>Stomoxys</taxon>
    </lineage>
</organism>
<feature type="signal peptide" evidence="6">
    <location>
        <begin position="1"/>
        <end position="26"/>
    </location>
</feature>
<evidence type="ECO:0000256" key="4">
    <source>
        <dbReference type="ARBA" id="ARBA00022825"/>
    </source>
</evidence>
<dbReference type="Pfam" id="PF00089">
    <property type="entry name" value="Trypsin"/>
    <property type="match status" value="1"/>
</dbReference>
<dbReference type="VEuPathDB" id="VectorBase:SCAU011424"/>
<accession>A0A1I8PV97</accession>
<dbReference type="InterPro" id="IPR001254">
    <property type="entry name" value="Trypsin_dom"/>
</dbReference>
<sequence length="255" mass="27079">MWILNTNFKFFLSSVLLFQLYSVCKCSDDLKRIVGGSATSIANIPYVVQIRQDGNYICAGSLIRPQFVVTAAHCTVGLRPSQLIVVGGATTLAQTGVRRAVSKIIMPRGFSMNNFNRDVAVLKLRSPLTGSNIAPIALNTQGLTTSTSLRVSGWGRTSENASGVSTQLRTVIVPVVGKSRCTAQYRGYMALTSTMFCASAPGRDSCSGDSGGPAVSNGQLSGIVSFGRGCAQPNFPGIYTSVRSVRGIIQNALRQ</sequence>
<gene>
    <name evidence="8" type="primary">106080578</name>
</gene>
<keyword evidence="6" id="KW-0732">Signal</keyword>
<dbReference type="Proteomes" id="UP000095300">
    <property type="component" value="Unassembled WGS sequence"/>
</dbReference>
<evidence type="ECO:0000256" key="5">
    <source>
        <dbReference type="ARBA" id="ARBA00023157"/>
    </source>
</evidence>
<evidence type="ECO:0000259" key="7">
    <source>
        <dbReference type="PROSITE" id="PS50240"/>
    </source>
</evidence>
<dbReference type="GO" id="GO:0006508">
    <property type="term" value="P:proteolysis"/>
    <property type="evidence" value="ECO:0007669"/>
    <property type="project" value="UniProtKB-KW"/>
</dbReference>
<proteinExistence type="inferred from homology"/>
<dbReference type="PROSITE" id="PS00134">
    <property type="entry name" value="TRYPSIN_HIS"/>
    <property type="match status" value="1"/>
</dbReference>
<name>A0A1I8PV97_STOCA</name>
<dbReference type="CDD" id="cd00190">
    <property type="entry name" value="Tryp_SPc"/>
    <property type="match status" value="1"/>
</dbReference>